<dbReference type="PANTHER" id="PTHR40048:SF1">
    <property type="entry name" value="RHAMNOSYL O-METHYLTRANSFERASE"/>
    <property type="match status" value="1"/>
</dbReference>
<dbReference type="RefSeq" id="WP_188911211.1">
    <property type="nucleotide sequence ID" value="NZ_BMMF01000004.1"/>
</dbReference>
<dbReference type="InterPro" id="IPR029063">
    <property type="entry name" value="SAM-dependent_MTases_sf"/>
</dbReference>
<sequence>MKITIDTDARSLVADGPEGTRTLDLWGKEAFELISDVWLRTSWNAKYPYTFTWLDRPIIQHPEDMVRTQEAICALRPDVIVETGVAHGGSLVFSAGLMKAMGFGRLVVGVDIEVRPHNRAAIEAHPLAPMIALVEGDSAAPEIVDAVRALIRPGESVLVILDSNHTKAHVARELEAYASLVTPGSYIVATDGIMREVADTPRGKPDWTHDNPAAAAEEFAARRADFALAPPAWRFNESDLDRPITAWPSAWLKRVG</sequence>
<dbReference type="Pfam" id="PF04989">
    <property type="entry name" value="RMNT_CmcI"/>
    <property type="match status" value="1"/>
</dbReference>
<dbReference type="Gene3D" id="3.40.50.150">
    <property type="entry name" value="Vaccinia Virus protein VP39"/>
    <property type="match status" value="1"/>
</dbReference>
<name>A0A917Q6A9_9HYPH</name>
<dbReference type="SUPFAM" id="SSF53335">
    <property type="entry name" value="S-adenosyl-L-methionine-dependent methyltransferases"/>
    <property type="match status" value="1"/>
</dbReference>
<dbReference type="AlphaFoldDB" id="A0A917Q6A9"/>
<evidence type="ECO:0000256" key="1">
    <source>
        <dbReference type="ARBA" id="ARBA00022603"/>
    </source>
</evidence>
<dbReference type="InterPro" id="IPR007072">
    <property type="entry name" value="RNMT_CmcI"/>
</dbReference>
<dbReference type="GO" id="GO:0008168">
    <property type="term" value="F:methyltransferase activity"/>
    <property type="evidence" value="ECO:0007669"/>
    <property type="project" value="UniProtKB-KW"/>
</dbReference>
<organism evidence="3 4">
    <name type="scientific">Salinarimonas ramus</name>
    <dbReference type="NCBI Taxonomy" id="690164"/>
    <lineage>
        <taxon>Bacteria</taxon>
        <taxon>Pseudomonadati</taxon>
        <taxon>Pseudomonadota</taxon>
        <taxon>Alphaproteobacteria</taxon>
        <taxon>Hyphomicrobiales</taxon>
        <taxon>Salinarimonadaceae</taxon>
        <taxon>Salinarimonas</taxon>
    </lineage>
</organism>
<dbReference type="GO" id="GO:0005886">
    <property type="term" value="C:plasma membrane"/>
    <property type="evidence" value="ECO:0007669"/>
    <property type="project" value="TreeGrafter"/>
</dbReference>
<proteinExistence type="predicted"/>
<protein>
    <submittedName>
        <fullName evidence="3">Hydroxylase</fullName>
    </submittedName>
</protein>
<keyword evidence="4" id="KW-1185">Reference proteome</keyword>
<keyword evidence="2" id="KW-0808">Transferase</keyword>
<evidence type="ECO:0000313" key="4">
    <source>
        <dbReference type="Proteomes" id="UP000600449"/>
    </source>
</evidence>
<dbReference type="GO" id="GO:0008610">
    <property type="term" value="P:lipid biosynthetic process"/>
    <property type="evidence" value="ECO:0007669"/>
    <property type="project" value="InterPro"/>
</dbReference>
<evidence type="ECO:0000256" key="2">
    <source>
        <dbReference type="ARBA" id="ARBA00022679"/>
    </source>
</evidence>
<accession>A0A917Q6A9</accession>
<reference evidence="3 4" key="1">
    <citation type="journal article" date="2014" name="Int. J. Syst. Evol. Microbiol.">
        <title>Complete genome sequence of Corynebacterium casei LMG S-19264T (=DSM 44701T), isolated from a smear-ripened cheese.</title>
        <authorList>
            <consortium name="US DOE Joint Genome Institute (JGI-PGF)"/>
            <person name="Walter F."/>
            <person name="Albersmeier A."/>
            <person name="Kalinowski J."/>
            <person name="Ruckert C."/>
        </authorList>
    </citation>
    <scope>NUCLEOTIDE SEQUENCE [LARGE SCALE GENOMIC DNA]</scope>
    <source>
        <strain evidence="3 4">CGMCC 1.9161</strain>
    </source>
</reference>
<dbReference type="GO" id="GO:0032259">
    <property type="term" value="P:methylation"/>
    <property type="evidence" value="ECO:0007669"/>
    <property type="project" value="UniProtKB-KW"/>
</dbReference>
<dbReference type="PANTHER" id="PTHR40048">
    <property type="entry name" value="RHAMNOSYL O-METHYLTRANSFERASE"/>
    <property type="match status" value="1"/>
</dbReference>
<evidence type="ECO:0000313" key="3">
    <source>
        <dbReference type="EMBL" id="GGK29291.1"/>
    </source>
</evidence>
<dbReference type="Proteomes" id="UP000600449">
    <property type="component" value="Unassembled WGS sequence"/>
</dbReference>
<dbReference type="EMBL" id="BMMF01000004">
    <property type="protein sequence ID" value="GGK29291.1"/>
    <property type="molecule type" value="Genomic_DNA"/>
</dbReference>
<dbReference type="GO" id="GO:0071770">
    <property type="term" value="P:DIM/DIP cell wall layer assembly"/>
    <property type="evidence" value="ECO:0007669"/>
    <property type="project" value="TreeGrafter"/>
</dbReference>
<comment type="caution">
    <text evidence="3">The sequence shown here is derived from an EMBL/GenBank/DDBJ whole genome shotgun (WGS) entry which is preliminary data.</text>
</comment>
<keyword evidence="1" id="KW-0489">Methyltransferase</keyword>
<gene>
    <name evidence="3" type="ORF">GCM10011322_14600</name>
</gene>